<organism evidence="2 3">
    <name type="scientific">Pseudomonas phytophila</name>
    <dbReference type="NCBI Taxonomy" id="2867264"/>
    <lineage>
        <taxon>Bacteria</taxon>
        <taxon>Pseudomonadati</taxon>
        <taxon>Pseudomonadota</taxon>
        <taxon>Gammaproteobacteria</taxon>
        <taxon>Pseudomonadales</taxon>
        <taxon>Pseudomonadaceae</taxon>
        <taxon>Pseudomonas</taxon>
    </lineage>
</organism>
<sequence length="104" mass="11644">MLALNCAAHKASVMMEKAMLNKEIECISDDKEEKFVVRLPTGMRTRVRKIAKANHRSMNAEIVNRIDSSLRQDLEILRLKAVIDMLLKGGEPASNVLQLPEAGQ</sequence>
<proteinExistence type="predicted"/>
<dbReference type="InterPro" id="IPR005569">
    <property type="entry name" value="Arc_DNA-bd_dom"/>
</dbReference>
<dbReference type="Pfam" id="PF03869">
    <property type="entry name" value="Arc"/>
    <property type="match status" value="1"/>
</dbReference>
<dbReference type="InterPro" id="IPR010985">
    <property type="entry name" value="Ribbon_hlx_hlx"/>
</dbReference>
<evidence type="ECO:0000313" key="2">
    <source>
        <dbReference type="EMBL" id="UXZ97271.1"/>
    </source>
</evidence>
<dbReference type="InterPro" id="IPR013321">
    <property type="entry name" value="Arc_rbn_hlx_hlx"/>
</dbReference>
<name>A0ABY6FH83_9PSED</name>
<accession>A0ABY6FH83</accession>
<evidence type="ECO:0000313" key="3">
    <source>
        <dbReference type="Proteomes" id="UP001063228"/>
    </source>
</evidence>
<dbReference type="SUPFAM" id="SSF47598">
    <property type="entry name" value="Ribbon-helix-helix"/>
    <property type="match status" value="1"/>
</dbReference>
<protein>
    <submittedName>
        <fullName evidence="2">Arc family DNA-binding protein</fullName>
    </submittedName>
</protein>
<dbReference type="RefSeq" id="WP_263270437.1">
    <property type="nucleotide sequence ID" value="NZ_CP081201.1"/>
</dbReference>
<dbReference type="Gene3D" id="1.10.1220.10">
    <property type="entry name" value="Met repressor-like"/>
    <property type="match status" value="1"/>
</dbReference>
<dbReference type="GO" id="GO:0003677">
    <property type="term" value="F:DNA binding"/>
    <property type="evidence" value="ECO:0007669"/>
    <property type="project" value="UniProtKB-KW"/>
</dbReference>
<reference evidence="2" key="1">
    <citation type="submission" date="2021-08" db="EMBL/GenBank/DDBJ databases">
        <title>Complete genome sequence of Pseudomonas phytophila.</title>
        <authorList>
            <person name="Weir B.S."/>
            <person name="Templeton M.D."/>
            <person name="Arshed S."/>
            <person name="Andersen M.T."/>
            <person name="Jayaraman J."/>
        </authorList>
    </citation>
    <scope>NUCLEOTIDE SEQUENCE</scope>
    <source>
        <strain evidence="2">ICMP 23753</strain>
    </source>
</reference>
<dbReference type="EMBL" id="CP081201">
    <property type="protein sequence ID" value="UXZ97271.1"/>
    <property type="molecule type" value="Genomic_DNA"/>
</dbReference>
<feature type="domain" description="Arc-like DNA binding" evidence="1">
    <location>
        <begin position="31"/>
        <end position="73"/>
    </location>
</feature>
<keyword evidence="3" id="KW-1185">Reference proteome</keyword>
<gene>
    <name evidence="2" type="ORF">K3169_05050</name>
</gene>
<evidence type="ECO:0000259" key="1">
    <source>
        <dbReference type="Pfam" id="PF03869"/>
    </source>
</evidence>
<dbReference type="Proteomes" id="UP001063228">
    <property type="component" value="Chromosome"/>
</dbReference>
<keyword evidence="2" id="KW-0238">DNA-binding</keyword>